<evidence type="ECO:0000313" key="2">
    <source>
        <dbReference type="Proteomes" id="UP000008207"/>
    </source>
</evidence>
<dbReference type="AlphaFoldDB" id="B8ITN6"/>
<evidence type="ECO:0000313" key="1">
    <source>
        <dbReference type="EMBL" id="ACL58952.1"/>
    </source>
</evidence>
<name>B8ITN6_METNO</name>
<dbReference type="eggNOG" id="ENOG5033G6S">
    <property type="taxonomic scope" value="Bacteria"/>
</dbReference>
<dbReference type="RefSeq" id="WP_015930601.1">
    <property type="nucleotide sequence ID" value="NC_011894.1"/>
</dbReference>
<organism evidence="1 2">
    <name type="scientific">Methylobacterium nodulans (strain LMG 21967 / CNCM I-2342 / ORS 2060)</name>
    <dbReference type="NCBI Taxonomy" id="460265"/>
    <lineage>
        <taxon>Bacteria</taxon>
        <taxon>Pseudomonadati</taxon>
        <taxon>Pseudomonadota</taxon>
        <taxon>Alphaproteobacteria</taxon>
        <taxon>Hyphomicrobiales</taxon>
        <taxon>Methylobacteriaceae</taxon>
        <taxon>Methylobacterium</taxon>
    </lineage>
</organism>
<dbReference type="EMBL" id="CP001349">
    <property type="protein sequence ID" value="ACL58952.1"/>
    <property type="molecule type" value="Genomic_DNA"/>
</dbReference>
<sequence>MLDRQIAANGQTVTLKHNGVPYTMRAFVRGYTPREIGNGIEQGDSKVVLLPTELTAAGFPADQVPERLDTMVVSGRARNVEYANPVELGDTVVRYDLLVRG</sequence>
<proteinExistence type="predicted"/>
<accession>B8ITN6</accession>
<reference evidence="1 2" key="1">
    <citation type="submission" date="2009-01" db="EMBL/GenBank/DDBJ databases">
        <title>Complete sequence of chromosome of Methylobacterium nodulans ORS 2060.</title>
        <authorList>
            <consortium name="US DOE Joint Genome Institute"/>
            <person name="Lucas S."/>
            <person name="Copeland A."/>
            <person name="Lapidus A."/>
            <person name="Glavina del Rio T."/>
            <person name="Dalin E."/>
            <person name="Tice H."/>
            <person name="Bruce D."/>
            <person name="Goodwin L."/>
            <person name="Pitluck S."/>
            <person name="Sims D."/>
            <person name="Brettin T."/>
            <person name="Detter J.C."/>
            <person name="Han C."/>
            <person name="Larimer F."/>
            <person name="Land M."/>
            <person name="Hauser L."/>
            <person name="Kyrpides N."/>
            <person name="Ivanova N."/>
            <person name="Marx C.J."/>
            <person name="Richardson P."/>
        </authorList>
    </citation>
    <scope>NUCLEOTIDE SEQUENCE [LARGE SCALE GENOMIC DNA]</scope>
    <source>
        <strain evidence="2">LMG 21967 / CNCM I-2342 / ORS 2060</strain>
    </source>
</reference>
<dbReference type="Proteomes" id="UP000008207">
    <property type="component" value="Chromosome"/>
</dbReference>
<keyword evidence="2" id="KW-1185">Reference proteome</keyword>
<dbReference type="HOGENOM" id="CLU_159347_0_0_5"/>
<gene>
    <name evidence="1" type="ordered locus">Mnod_4073</name>
</gene>
<dbReference type="STRING" id="460265.Mnod_4073"/>
<dbReference type="KEGG" id="mno:Mnod_4073"/>
<protein>
    <submittedName>
        <fullName evidence="1">Uncharacterized protein</fullName>
    </submittedName>
</protein>